<organism evidence="1 2">
    <name type="scientific">Niabella drilacis (strain DSM 25811 / CCM 8410 / CCUG 62505 / LMG 26954 / E90)</name>
    <dbReference type="NCBI Taxonomy" id="1285928"/>
    <lineage>
        <taxon>Bacteria</taxon>
        <taxon>Pseudomonadati</taxon>
        <taxon>Bacteroidota</taxon>
        <taxon>Chitinophagia</taxon>
        <taxon>Chitinophagales</taxon>
        <taxon>Chitinophagaceae</taxon>
        <taxon>Niabella</taxon>
    </lineage>
</organism>
<keyword evidence="2" id="KW-1185">Reference proteome</keyword>
<sequence>MKQLFLCIAVFTVITSLHAQDKSGKAIGLRISSHVDYATLAVSYKFYISEPGAIELDAGFGQRNRYSIYDGKYWNTTGVSLSGAYQHHFKISSVEGLKWFLGGGLLVFNSFSKQRYYDGFGAGLFATGGADYQFSNIPLNLSADFRPVLHIAAPSGFGTLHAHTFGIAARYNF</sequence>
<dbReference type="STRING" id="1285928.SAMN04487894_103177"/>
<protein>
    <recommendedName>
        <fullName evidence="3">Outer membrane protein beta-barrel domain-containing protein</fullName>
    </recommendedName>
</protein>
<reference evidence="2" key="1">
    <citation type="submission" date="2016-10" db="EMBL/GenBank/DDBJ databases">
        <authorList>
            <person name="Varghese N."/>
            <person name="Submissions S."/>
        </authorList>
    </citation>
    <scope>NUCLEOTIDE SEQUENCE [LARGE SCALE GENOMIC DNA]</scope>
    <source>
        <strain evidence="2">DSM 25811 / CCM 8410 / LMG 26954 / E90</strain>
    </source>
</reference>
<dbReference type="RefSeq" id="WP_090389353.1">
    <property type="nucleotide sequence ID" value="NZ_FMZO01000003.1"/>
</dbReference>
<dbReference type="EMBL" id="FMZO01000003">
    <property type="protein sequence ID" value="SDC63591.1"/>
    <property type="molecule type" value="Genomic_DNA"/>
</dbReference>
<evidence type="ECO:0000313" key="2">
    <source>
        <dbReference type="Proteomes" id="UP000198757"/>
    </source>
</evidence>
<evidence type="ECO:0008006" key="3">
    <source>
        <dbReference type="Google" id="ProtNLM"/>
    </source>
</evidence>
<evidence type="ECO:0000313" key="1">
    <source>
        <dbReference type="EMBL" id="SDC63591.1"/>
    </source>
</evidence>
<dbReference type="Proteomes" id="UP000198757">
    <property type="component" value="Unassembled WGS sequence"/>
</dbReference>
<accession>A0A1G6N7B8</accession>
<gene>
    <name evidence="1" type="ORF">SAMN04487894_103177</name>
</gene>
<proteinExistence type="predicted"/>
<name>A0A1G6N7B8_NIADE</name>
<dbReference type="AlphaFoldDB" id="A0A1G6N7B8"/>
<dbReference type="OrthoDB" id="978645at2"/>